<evidence type="ECO:0000256" key="5">
    <source>
        <dbReference type="ARBA" id="ARBA00047317"/>
    </source>
</evidence>
<dbReference type="Gene3D" id="3.40.980.10">
    <property type="entry name" value="MoaB/Mog-like domain"/>
    <property type="match status" value="1"/>
</dbReference>
<dbReference type="EC" id="2.10.1.1" evidence="6"/>
<comment type="similarity">
    <text evidence="3 6">Belongs to the MoeA family.</text>
</comment>
<comment type="catalytic activity">
    <reaction evidence="5">
        <text>adenylyl-molybdopterin + molybdate = Mo-molybdopterin + AMP + H(+)</text>
        <dbReference type="Rhea" id="RHEA:35047"/>
        <dbReference type="ChEBI" id="CHEBI:15378"/>
        <dbReference type="ChEBI" id="CHEBI:36264"/>
        <dbReference type="ChEBI" id="CHEBI:62727"/>
        <dbReference type="ChEBI" id="CHEBI:71302"/>
        <dbReference type="ChEBI" id="CHEBI:456215"/>
        <dbReference type="EC" id="2.10.1.1"/>
    </reaction>
</comment>
<keyword evidence="9" id="KW-1185">Reference proteome</keyword>
<evidence type="ECO:0000256" key="4">
    <source>
        <dbReference type="ARBA" id="ARBA00023150"/>
    </source>
</evidence>
<dbReference type="SUPFAM" id="SSF63867">
    <property type="entry name" value="MoeA C-terminal domain-like"/>
    <property type="match status" value="1"/>
</dbReference>
<dbReference type="KEGG" id="ark:D6B99_08750"/>
<dbReference type="InterPro" id="IPR038987">
    <property type="entry name" value="MoeA-like"/>
</dbReference>
<dbReference type="InterPro" id="IPR005110">
    <property type="entry name" value="MoeA_linker/N"/>
</dbReference>
<dbReference type="RefSeq" id="WP_119987107.1">
    <property type="nucleotide sequence ID" value="NZ_CP032489.1"/>
</dbReference>
<dbReference type="EMBL" id="CP032489">
    <property type="protein sequence ID" value="AYD47683.1"/>
    <property type="molecule type" value="Genomic_DNA"/>
</dbReference>
<dbReference type="PANTHER" id="PTHR10192:SF5">
    <property type="entry name" value="GEPHYRIN"/>
    <property type="match status" value="1"/>
</dbReference>
<evidence type="ECO:0000256" key="1">
    <source>
        <dbReference type="ARBA" id="ARBA00002901"/>
    </source>
</evidence>
<keyword evidence="4 6" id="KW-0501">Molybdenum cofactor biosynthesis</keyword>
<comment type="cofactor">
    <cofactor evidence="6">
        <name>Mg(2+)</name>
        <dbReference type="ChEBI" id="CHEBI:18420"/>
    </cofactor>
</comment>
<reference evidence="8 9" key="1">
    <citation type="submission" date="2018-09" db="EMBL/GenBank/DDBJ databases">
        <title>Arachidicoccus sp. nov., a bacterium isolated from soil.</title>
        <authorList>
            <person name="Weon H.-Y."/>
            <person name="Kwon S.-W."/>
            <person name="Lee S.A."/>
        </authorList>
    </citation>
    <scope>NUCLEOTIDE SEQUENCE [LARGE SCALE GENOMIC DNA]</scope>
    <source>
        <strain evidence="8 9">KIS59-12</strain>
    </source>
</reference>
<dbReference type="NCBIfam" id="NF045515">
    <property type="entry name" value="Glp_gephyrin"/>
    <property type="match status" value="1"/>
</dbReference>
<dbReference type="SUPFAM" id="SSF53218">
    <property type="entry name" value="Molybdenum cofactor biosynthesis proteins"/>
    <property type="match status" value="1"/>
</dbReference>
<dbReference type="InterPro" id="IPR036688">
    <property type="entry name" value="MoeA_C_domain_IV_sf"/>
</dbReference>
<dbReference type="CDD" id="cd00887">
    <property type="entry name" value="MoeA"/>
    <property type="match status" value="1"/>
</dbReference>
<dbReference type="GO" id="GO:0005829">
    <property type="term" value="C:cytosol"/>
    <property type="evidence" value="ECO:0007669"/>
    <property type="project" value="TreeGrafter"/>
</dbReference>
<dbReference type="Gene3D" id="2.40.340.10">
    <property type="entry name" value="MoeA, C-terminal, domain IV"/>
    <property type="match status" value="1"/>
</dbReference>
<dbReference type="Gene3D" id="2.170.190.11">
    <property type="entry name" value="Molybdopterin biosynthesis moea protein, domain 3"/>
    <property type="match status" value="1"/>
</dbReference>
<dbReference type="InterPro" id="IPR001453">
    <property type="entry name" value="MoaB/Mog_dom"/>
</dbReference>
<proteinExistence type="inferred from homology"/>
<evidence type="ECO:0000259" key="7">
    <source>
        <dbReference type="SMART" id="SM00852"/>
    </source>
</evidence>
<sequence>MISVIEAKNIIKGKVQALQPRKLAIEDAAFLTLAENIVAFDDVPAFAQSAMDGYAFNFNDFLTENTLLVEEEMAAGDNKNIVLKRGQAVRIFTGAVLPENADTVVMQEKISLVKNALIIKDEMLKCGSNVRLRGSEIKADEIAMRSGASLTPSAIGFLASIGIDEIMAFPKPSVHIIVTGKELKKPGEKLLHGQVYEANSFSLQAAFHQVYIRNVHIHFAEDNLAILQKELATALQHADLVILTGGVSVGDYDFVLEATRNCGVEQHFHKLKQKPGKPLFFGMKGQIPVFGLPGNPSSVLTCFYEYVLLALEKMSQQKEFIRSTKKILTNSIEKKAGLTHFLKGLYKDDKVAPLGAQESYRLSSFAQANCLICLEEEKSVFEKGELVEVHIIH</sequence>
<dbReference type="InterPro" id="IPR036135">
    <property type="entry name" value="MoeA_linker/N_sf"/>
</dbReference>
<dbReference type="NCBIfam" id="TIGR00177">
    <property type="entry name" value="molyb_syn"/>
    <property type="match status" value="1"/>
</dbReference>
<evidence type="ECO:0000256" key="3">
    <source>
        <dbReference type="ARBA" id="ARBA00010763"/>
    </source>
</evidence>
<dbReference type="GO" id="GO:0006777">
    <property type="term" value="P:Mo-molybdopterin cofactor biosynthetic process"/>
    <property type="evidence" value="ECO:0007669"/>
    <property type="project" value="UniProtKB-UniRule"/>
</dbReference>
<dbReference type="OrthoDB" id="9804758at2"/>
<dbReference type="Gene3D" id="3.90.105.10">
    <property type="entry name" value="Molybdopterin biosynthesis moea protein, domain 2"/>
    <property type="match status" value="1"/>
</dbReference>
<name>A0A386HPJ5_9BACT</name>
<dbReference type="InterPro" id="IPR036425">
    <property type="entry name" value="MoaB/Mog-like_dom_sf"/>
</dbReference>
<evidence type="ECO:0000256" key="6">
    <source>
        <dbReference type="RuleBase" id="RU365090"/>
    </source>
</evidence>
<dbReference type="UniPathway" id="UPA00344"/>
<comment type="function">
    <text evidence="1 6">Catalyzes the insertion of molybdate into adenylated molybdopterin with the concomitant release of AMP.</text>
</comment>
<dbReference type="PANTHER" id="PTHR10192">
    <property type="entry name" value="MOLYBDOPTERIN BIOSYNTHESIS PROTEIN"/>
    <property type="match status" value="1"/>
</dbReference>
<keyword evidence="6" id="KW-0460">Magnesium</keyword>
<dbReference type="SUPFAM" id="SSF63882">
    <property type="entry name" value="MoeA N-terminal region -like"/>
    <property type="match status" value="1"/>
</dbReference>
<gene>
    <name evidence="8" type="ORF">D6B99_08750</name>
</gene>
<evidence type="ECO:0000313" key="8">
    <source>
        <dbReference type="EMBL" id="AYD47683.1"/>
    </source>
</evidence>
<dbReference type="Pfam" id="PF03454">
    <property type="entry name" value="MoeA_C"/>
    <property type="match status" value="1"/>
</dbReference>
<dbReference type="SMART" id="SM00852">
    <property type="entry name" value="MoCF_biosynth"/>
    <property type="match status" value="1"/>
</dbReference>
<comment type="pathway">
    <text evidence="2 6">Cofactor biosynthesis; molybdopterin biosynthesis.</text>
</comment>
<protein>
    <recommendedName>
        <fullName evidence="6">Molybdopterin molybdenumtransferase</fullName>
        <ecNumber evidence="6">2.10.1.1</ecNumber>
    </recommendedName>
</protein>
<dbReference type="Pfam" id="PF00994">
    <property type="entry name" value="MoCF_biosynth"/>
    <property type="match status" value="1"/>
</dbReference>
<dbReference type="Pfam" id="PF03453">
    <property type="entry name" value="MoeA_N"/>
    <property type="match status" value="1"/>
</dbReference>
<accession>A0A386HPJ5</accession>
<dbReference type="Proteomes" id="UP000266118">
    <property type="component" value="Chromosome"/>
</dbReference>
<evidence type="ECO:0000256" key="2">
    <source>
        <dbReference type="ARBA" id="ARBA00005046"/>
    </source>
</evidence>
<keyword evidence="6 8" id="KW-0808">Transferase</keyword>
<keyword evidence="6" id="KW-0500">Molybdenum</keyword>
<dbReference type="InterPro" id="IPR005111">
    <property type="entry name" value="MoeA_C_domain_IV"/>
</dbReference>
<feature type="domain" description="MoaB/Mog" evidence="7">
    <location>
        <begin position="175"/>
        <end position="313"/>
    </location>
</feature>
<keyword evidence="6" id="KW-0479">Metal-binding</keyword>
<dbReference type="AlphaFoldDB" id="A0A386HPJ5"/>
<evidence type="ECO:0000313" key="9">
    <source>
        <dbReference type="Proteomes" id="UP000266118"/>
    </source>
</evidence>
<dbReference type="GO" id="GO:0046872">
    <property type="term" value="F:metal ion binding"/>
    <property type="evidence" value="ECO:0007669"/>
    <property type="project" value="UniProtKB-UniRule"/>
</dbReference>
<dbReference type="GO" id="GO:0061599">
    <property type="term" value="F:molybdopterin molybdotransferase activity"/>
    <property type="evidence" value="ECO:0007669"/>
    <property type="project" value="UniProtKB-UniRule"/>
</dbReference>
<organism evidence="8 9">
    <name type="scientific">Arachidicoccus soli</name>
    <dbReference type="NCBI Taxonomy" id="2341117"/>
    <lineage>
        <taxon>Bacteria</taxon>
        <taxon>Pseudomonadati</taxon>
        <taxon>Bacteroidota</taxon>
        <taxon>Chitinophagia</taxon>
        <taxon>Chitinophagales</taxon>
        <taxon>Chitinophagaceae</taxon>
        <taxon>Arachidicoccus</taxon>
    </lineage>
</organism>